<proteinExistence type="predicted"/>
<dbReference type="InterPro" id="IPR054112">
    <property type="entry name" value="Glyco_transf_99_N"/>
</dbReference>
<dbReference type="AlphaFoldDB" id="A0AAJ5X5V2"/>
<feature type="domain" description="Glycosyltransferase 99 N-terminal" evidence="1">
    <location>
        <begin position="6"/>
        <end position="178"/>
    </location>
</feature>
<evidence type="ECO:0000313" key="2">
    <source>
        <dbReference type="EMBL" id="WEK40950.1"/>
    </source>
</evidence>
<accession>A0AAJ5X5V2</accession>
<organism evidence="2 3">
    <name type="scientific">Candidatus Brevundimonas colombiensis</name>
    <dbReference type="NCBI Taxonomy" id="3121376"/>
    <lineage>
        <taxon>Bacteria</taxon>
        <taxon>Pseudomonadati</taxon>
        <taxon>Pseudomonadota</taxon>
        <taxon>Alphaproteobacteria</taxon>
        <taxon>Caulobacterales</taxon>
        <taxon>Caulobacteraceae</taxon>
        <taxon>Brevundimonas</taxon>
    </lineage>
</organism>
<dbReference type="Proteomes" id="UP001213664">
    <property type="component" value="Chromosome"/>
</dbReference>
<sequence length="385" mass="43263">MFAMFALPMAVRNDPLLYEWVMYRALHSLPEMGFVGPSAYVTGYPGRHAAAGWAMQEATQNYFGYTVPAPEQMAAKIHLSALEAGTLSQTTQRHTRPSAMWAETINDRLPEFERAVVAALVRLPQRPEALMFWTNCRAAKAAARVMGIPSIHNELGPLRAPWFRKTNYFDFEGVNGSTSAATRWAAFRAENADVPLLAREALLELLQIVAPQASIVSRHRMGVALQVADDSNLIAFGNGYSSFDALATARRYCDDILARPHPAMVQKFQMPGVSWDESSTPADFLTRIDHLVTVNSSMALEGMLRGVRVSVLGQSPFADGGWDLGSGQPRLDAEEWLRWLNWMIFAYLIPEANLFDPDYYRWRLTYPSESEIYLRNHHYWISTAP</sequence>
<reference evidence="2" key="1">
    <citation type="submission" date="2023-03" db="EMBL/GenBank/DDBJ databases">
        <title>Andean soil-derived lignocellulolytic bacterial consortium as a source of novel taxa and putative plastic-active enzymes.</title>
        <authorList>
            <person name="Diaz-Garcia L."/>
            <person name="Chuvochina M."/>
            <person name="Feuerriegel G."/>
            <person name="Bunk B."/>
            <person name="Sproer C."/>
            <person name="Streit W.R."/>
            <person name="Rodriguez L.M."/>
            <person name="Overmann J."/>
            <person name="Jimenez D.J."/>
        </authorList>
    </citation>
    <scope>NUCLEOTIDE SEQUENCE</scope>
    <source>
        <strain evidence="2">MAG 833</strain>
    </source>
</reference>
<gene>
    <name evidence="2" type="ORF">P0Y50_04900</name>
</gene>
<dbReference type="Pfam" id="PF21912">
    <property type="entry name" value="Glyco_transf_99"/>
    <property type="match status" value="1"/>
</dbReference>
<name>A0AAJ5X5V2_9CAUL</name>
<evidence type="ECO:0000259" key="1">
    <source>
        <dbReference type="Pfam" id="PF21912"/>
    </source>
</evidence>
<protein>
    <recommendedName>
        <fullName evidence="1">Glycosyltransferase 99 N-terminal domain-containing protein</fullName>
    </recommendedName>
</protein>
<evidence type="ECO:0000313" key="3">
    <source>
        <dbReference type="Proteomes" id="UP001213664"/>
    </source>
</evidence>
<dbReference type="EMBL" id="CP119326">
    <property type="protein sequence ID" value="WEK40950.1"/>
    <property type="molecule type" value="Genomic_DNA"/>
</dbReference>